<reference evidence="2" key="1">
    <citation type="submission" date="2017-09" db="EMBL/GenBank/DDBJ databases">
        <title>Depth-based differentiation of microbial function through sediment-hosted aquifers and enrichment of novel symbionts in the deep terrestrial subsurface.</title>
        <authorList>
            <person name="Probst A.J."/>
            <person name="Ladd B."/>
            <person name="Jarett J.K."/>
            <person name="Geller-Mcgrath D.E."/>
            <person name="Sieber C.M.K."/>
            <person name="Emerson J.B."/>
            <person name="Anantharaman K."/>
            <person name="Thomas B.C."/>
            <person name="Malmstrom R."/>
            <person name="Stieglmeier M."/>
            <person name="Klingl A."/>
            <person name="Woyke T."/>
            <person name="Ryan C.M."/>
            <person name="Banfield J.F."/>
        </authorList>
    </citation>
    <scope>NUCLEOTIDE SEQUENCE [LARGE SCALE GENOMIC DNA]</scope>
</reference>
<dbReference type="Proteomes" id="UP000230391">
    <property type="component" value="Unassembled WGS sequence"/>
</dbReference>
<dbReference type="EMBL" id="PFRD01000039">
    <property type="protein sequence ID" value="PJC56354.1"/>
    <property type="molecule type" value="Genomic_DNA"/>
</dbReference>
<name>A0A2M8FFE2_9BACT</name>
<organism evidence="1 2">
    <name type="scientific">Candidatus Kaiserbacteria bacterium CG_4_9_14_0_2_um_filter_41_32</name>
    <dbReference type="NCBI Taxonomy" id="1974601"/>
    <lineage>
        <taxon>Bacteria</taxon>
        <taxon>Candidatus Kaiseribacteriota</taxon>
    </lineage>
</organism>
<dbReference type="AlphaFoldDB" id="A0A2M8FFE2"/>
<protein>
    <submittedName>
        <fullName evidence="1">Uncharacterized protein</fullName>
    </submittedName>
</protein>
<sequence length="85" mass="9306">MRLRLSIPGSSLQTATAPKLNALGPADLGGYRELNPQVSKYFIHASHFKNTKNFRARLSCFSDKGKKNMLPAGSIPRKASSCLSR</sequence>
<proteinExistence type="predicted"/>
<evidence type="ECO:0000313" key="2">
    <source>
        <dbReference type="Proteomes" id="UP000230391"/>
    </source>
</evidence>
<comment type="caution">
    <text evidence="1">The sequence shown here is derived from an EMBL/GenBank/DDBJ whole genome shotgun (WGS) entry which is preliminary data.</text>
</comment>
<gene>
    <name evidence="1" type="ORF">CO026_00800</name>
</gene>
<accession>A0A2M8FFE2</accession>
<evidence type="ECO:0000313" key="1">
    <source>
        <dbReference type="EMBL" id="PJC56354.1"/>
    </source>
</evidence>